<evidence type="ECO:0000313" key="2">
    <source>
        <dbReference type="Proteomes" id="UP000028623"/>
    </source>
</evidence>
<sequence>MKKWVSVVLLALFLFSTTELYQLLKVPILVEHFMEHKKLNSEMTFEAFLKTHYDNPVKDADYKTDRKLPFVIHSTPLNLIFTINQVFKLEERNIFFGHITREKIASSDNDFFFKGYLHSIWQPPRLS</sequence>
<dbReference type="EMBL" id="JPLY01000005">
    <property type="protein sequence ID" value="KFC19091.1"/>
    <property type="molecule type" value="Genomic_DNA"/>
</dbReference>
<comment type="caution">
    <text evidence="1">The sequence shown here is derived from an EMBL/GenBank/DDBJ whole genome shotgun (WGS) entry which is preliminary data.</text>
</comment>
<dbReference type="STRING" id="421072.SAMN04488097_3415"/>
<proteinExistence type="predicted"/>
<gene>
    <name evidence="1" type="ORF">IO89_16390</name>
</gene>
<evidence type="ECO:0000313" key="1">
    <source>
        <dbReference type="EMBL" id="KFC19091.1"/>
    </source>
</evidence>
<keyword evidence="2" id="KW-1185">Reference proteome</keyword>
<dbReference type="AlphaFoldDB" id="A0A085B9E6"/>
<name>A0A085B9E6_9FLAO</name>
<reference evidence="1 2" key="1">
    <citation type="submission" date="2014-07" db="EMBL/GenBank/DDBJ databases">
        <title>Epilithonimonas lactis LMG 22401 Genome.</title>
        <authorList>
            <person name="Pipes S.E."/>
            <person name="Stropko S.J."/>
        </authorList>
    </citation>
    <scope>NUCLEOTIDE SEQUENCE [LARGE SCALE GENOMIC DNA]</scope>
    <source>
        <strain evidence="1 2">LMG 24401</strain>
    </source>
</reference>
<dbReference type="Proteomes" id="UP000028623">
    <property type="component" value="Unassembled WGS sequence"/>
</dbReference>
<protein>
    <submittedName>
        <fullName evidence="1">Uncharacterized protein</fullName>
    </submittedName>
</protein>
<dbReference type="eggNOG" id="ENOG50334V5">
    <property type="taxonomic scope" value="Bacteria"/>
</dbReference>
<dbReference type="OrthoDB" id="894042at2"/>
<accession>A0A085B9E6</accession>
<dbReference type="RefSeq" id="WP_034978541.1">
    <property type="nucleotide sequence ID" value="NZ_FOFI01000005.1"/>
</dbReference>
<organism evidence="1 2">
    <name type="scientific">Epilithonimonas lactis</name>
    <dbReference type="NCBI Taxonomy" id="421072"/>
    <lineage>
        <taxon>Bacteria</taxon>
        <taxon>Pseudomonadati</taxon>
        <taxon>Bacteroidota</taxon>
        <taxon>Flavobacteriia</taxon>
        <taxon>Flavobacteriales</taxon>
        <taxon>Weeksellaceae</taxon>
        <taxon>Chryseobacterium group</taxon>
        <taxon>Epilithonimonas</taxon>
    </lineage>
</organism>